<organism evidence="1 2">
    <name type="scientific">Boletus edulis BED1</name>
    <dbReference type="NCBI Taxonomy" id="1328754"/>
    <lineage>
        <taxon>Eukaryota</taxon>
        <taxon>Fungi</taxon>
        <taxon>Dikarya</taxon>
        <taxon>Basidiomycota</taxon>
        <taxon>Agaricomycotina</taxon>
        <taxon>Agaricomycetes</taxon>
        <taxon>Agaricomycetidae</taxon>
        <taxon>Boletales</taxon>
        <taxon>Boletineae</taxon>
        <taxon>Boletaceae</taxon>
        <taxon>Boletoideae</taxon>
        <taxon>Boletus</taxon>
    </lineage>
</organism>
<evidence type="ECO:0000313" key="1">
    <source>
        <dbReference type="EMBL" id="KAF8426168.1"/>
    </source>
</evidence>
<evidence type="ECO:0000313" key="2">
    <source>
        <dbReference type="Proteomes" id="UP001194468"/>
    </source>
</evidence>
<accession>A0AAD4BG22</accession>
<gene>
    <name evidence="1" type="ORF">L210DRAFT_942981</name>
</gene>
<comment type="caution">
    <text evidence="1">The sequence shown here is derived from an EMBL/GenBank/DDBJ whole genome shotgun (WGS) entry which is preliminary data.</text>
</comment>
<name>A0AAD4BG22_BOLED</name>
<dbReference type="Proteomes" id="UP001194468">
    <property type="component" value="Unassembled WGS sequence"/>
</dbReference>
<dbReference type="AlphaFoldDB" id="A0AAD4BG22"/>
<keyword evidence="2" id="KW-1185">Reference proteome</keyword>
<protein>
    <submittedName>
        <fullName evidence="1">Uncharacterized protein</fullName>
    </submittedName>
</protein>
<dbReference type="EMBL" id="WHUW01000088">
    <property type="protein sequence ID" value="KAF8426168.1"/>
    <property type="molecule type" value="Genomic_DNA"/>
</dbReference>
<sequence>MLPECQHSVTCAQFFAGFIVNPFRIGPIWASPGLLPIFLPDQFRGERIHGVGRGTLLP</sequence>
<reference evidence="1" key="1">
    <citation type="submission" date="2019-10" db="EMBL/GenBank/DDBJ databases">
        <authorList>
            <consortium name="DOE Joint Genome Institute"/>
            <person name="Kuo A."/>
            <person name="Miyauchi S."/>
            <person name="Kiss E."/>
            <person name="Drula E."/>
            <person name="Kohler A."/>
            <person name="Sanchez-Garcia M."/>
            <person name="Andreopoulos B."/>
            <person name="Barry K.W."/>
            <person name="Bonito G."/>
            <person name="Buee M."/>
            <person name="Carver A."/>
            <person name="Chen C."/>
            <person name="Cichocki N."/>
            <person name="Clum A."/>
            <person name="Culley D."/>
            <person name="Crous P.W."/>
            <person name="Fauchery L."/>
            <person name="Girlanda M."/>
            <person name="Hayes R."/>
            <person name="Keri Z."/>
            <person name="LaButti K."/>
            <person name="Lipzen A."/>
            <person name="Lombard V."/>
            <person name="Magnuson J."/>
            <person name="Maillard F."/>
            <person name="Morin E."/>
            <person name="Murat C."/>
            <person name="Nolan M."/>
            <person name="Ohm R."/>
            <person name="Pangilinan J."/>
            <person name="Pereira M."/>
            <person name="Perotto S."/>
            <person name="Peter M."/>
            <person name="Riley R."/>
            <person name="Sitrit Y."/>
            <person name="Stielow B."/>
            <person name="Szollosi G."/>
            <person name="Zifcakova L."/>
            <person name="Stursova M."/>
            <person name="Spatafora J.W."/>
            <person name="Tedersoo L."/>
            <person name="Vaario L.-M."/>
            <person name="Yamada A."/>
            <person name="Yan M."/>
            <person name="Wang P."/>
            <person name="Xu J."/>
            <person name="Bruns T."/>
            <person name="Baldrian P."/>
            <person name="Vilgalys R."/>
            <person name="Henrissat B."/>
            <person name="Grigoriev I.V."/>
            <person name="Hibbett D."/>
            <person name="Nagy L.G."/>
            <person name="Martin F.M."/>
        </authorList>
    </citation>
    <scope>NUCLEOTIDE SEQUENCE</scope>
    <source>
        <strain evidence="1">BED1</strain>
    </source>
</reference>
<reference evidence="1" key="2">
    <citation type="journal article" date="2020" name="Nat. Commun.">
        <title>Large-scale genome sequencing of mycorrhizal fungi provides insights into the early evolution of symbiotic traits.</title>
        <authorList>
            <person name="Miyauchi S."/>
            <person name="Kiss E."/>
            <person name="Kuo A."/>
            <person name="Drula E."/>
            <person name="Kohler A."/>
            <person name="Sanchez-Garcia M."/>
            <person name="Morin E."/>
            <person name="Andreopoulos B."/>
            <person name="Barry K.W."/>
            <person name="Bonito G."/>
            <person name="Buee M."/>
            <person name="Carver A."/>
            <person name="Chen C."/>
            <person name="Cichocki N."/>
            <person name="Clum A."/>
            <person name="Culley D."/>
            <person name="Crous P.W."/>
            <person name="Fauchery L."/>
            <person name="Girlanda M."/>
            <person name="Hayes R.D."/>
            <person name="Keri Z."/>
            <person name="LaButti K."/>
            <person name="Lipzen A."/>
            <person name="Lombard V."/>
            <person name="Magnuson J."/>
            <person name="Maillard F."/>
            <person name="Murat C."/>
            <person name="Nolan M."/>
            <person name="Ohm R.A."/>
            <person name="Pangilinan J."/>
            <person name="Pereira M.F."/>
            <person name="Perotto S."/>
            <person name="Peter M."/>
            <person name="Pfister S."/>
            <person name="Riley R."/>
            <person name="Sitrit Y."/>
            <person name="Stielow J.B."/>
            <person name="Szollosi G."/>
            <person name="Zifcakova L."/>
            <person name="Stursova M."/>
            <person name="Spatafora J.W."/>
            <person name="Tedersoo L."/>
            <person name="Vaario L.M."/>
            <person name="Yamada A."/>
            <person name="Yan M."/>
            <person name="Wang P."/>
            <person name="Xu J."/>
            <person name="Bruns T."/>
            <person name="Baldrian P."/>
            <person name="Vilgalys R."/>
            <person name="Dunand C."/>
            <person name="Henrissat B."/>
            <person name="Grigoriev I.V."/>
            <person name="Hibbett D."/>
            <person name="Nagy L.G."/>
            <person name="Martin F.M."/>
        </authorList>
    </citation>
    <scope>NUCLEOTIDE SEQUENCE</scope>
    <source>
        <strain evidence="1">BED1</strain>
    </source>
</reference>
<proteinExistence type="predicted"/>